<gene>
    <name evidence="9" type="ORF">MMAD_34440</name>
</gene>
<feature type="transmembrane region" description="Helical" evidence="8">
    <location>
        <begin position="363"/>
        <end position="381"/>
    </location>
</feature>
<feature type="transmembrane region" description="Helical" evidence="8">
    <location>
        <begin position="120"/>
        <end position="140"/>
    </location>
</feature>
<keyword evidence="9" id="KW-0328">Glycosyltransferase</keyword>
<protein>
    <submittedName>
        <fullName evidence="9">Polyprenol-phosphate-mannose-dependent alpha-(1-2)-phosphatidylinositol mannoside mannosyltransferase</fullName>
    </submittedName>
</protein>
<feature type="transmembrane region" description="Helical" evidence="8">
    <location>
        <begin position="339"/>
        <end position="357"/>
    </location>
</feature>
<feature type="transmembrane region" description="Helical" evidence="8">
    <location>
        <begin position="161"/>
        <end position="178"/>
    </location>
</feature>
<keyword evidence="4 8" id="KW-0812">Transmembrane</keyword>
<feature type="transmembrane region" description="Helical" evidence="8">
    <location>
        <begin position="238"/>
        <end position="256"/>
    </location>
</feature>
<evidence type="ECO:0000313" key="10">
    <source>
        <dbReference type="Proteomes" id="UP000466517"/>
    </source>
</evidence>
<organism evidence="9 10">
    <name type="scientific">Mycolicibacterium madagascariense</name>
    <dbReference type="NCBI Taxonomy" id="212765"/>
    <lineage>
        <taxon>Bacteria</taxon>
        <taxon>Bacillati</taxon>
        <taxon>Actinomycetota</taxon>
        <taxon>Actinomycetes</taxon>
        <taxon>Mycobacteriales</taxon>
        <taxon>Mycobacteriaceae</taxon>
        <taxon>Mycolicibacterium</taxon>
    </lineage>
</organism>
<accession>A0A7I7XIW6</accession>
<proteinExistence type="inferred from homology"/>
<evidence type="ECO:0000256" key="6">
    <source>
        <dbReference type="ARBA" id="ARBA00023136"/>
    </source>
</evidence>
<reference evidence="9 10" key="1">
    <citation type="journal article" date="2019" name="Emerg. Microbes Infect.">
        <title>Comprehensive subspecies identification of 175 nontuberculous mycobacteria species based on 7547 genomic profiles.</title>
        <authorList>
            <person name="Matsumoto Y."/>
            <person name="Kinjo T."/>
            <person name="Motooka D."/>
            <person name="Nabeya D."/>
            <person name="Jung N."/>
            <person name="Uechi K."/>
            <person name="Horii T."/>
            <person name="Iida T."/>
            <person name="Fujita J."/>
            <person name="Nakamura S."/>
        </authorList>
    </citation>
    <scope>NUCLEOTIDE SEQUENCE [LARGE SCALE GENOMIC DNA]</scope>
    <source>
        <strain evidence="9 10">JCM 13574</strain>
    </source>
</reference>
<dbReference type="Proteomes" id="UP000466517">
    <property type="component" value="Chromosome"/>
</dbReference>
<keyword evidence="2" id="KW-1003">Cell membrane</keyword>
<dbReference type="EMBL" id="AP022610">
    <property type="protein sequence ID" value="BBZ29149.1"/>
    <property type="molecule type" value="Genomic_DNA"/>
</dbReference>
<keyword evidence="6 8" id="KW-0472">Membrane</keyword>
<sequence length="461" mass="50451">MRVAERMVPDSPNRTDTLDRDMRIRQSPAWARWPIPAWRLFQLLTLAAVGWAGWRLLATTPYRIDIDVYRMGGRAWLDGTSLYRDGILFRTEAGLGLPFTYPPLAAAVFAPFAFLTLPGASATITVITFALLLVTTVIVLTRLQVWEASAAIPGPAWRRRCWLAAAIVAPAAVYLEPIRSNFDFGQINVVLMTLVIADCVPRKTPWPRGLLLGVAIALKLTPAVFLLYFLLRRDRRALLTSVASAVVATGIGFVVAPRDSWVYWTETVHDTDRIGTATYLTNQNIAGTLARLGLGATPRFVIWLVACFAVLALVAWAVRRILRGGDPPAPDVADSTVRAGEQSVLAVVCVAMFGLVVSPVSWSHHWVWALPAVLVTGVLAYRYRSVAMGAVSVVGILLMYFAPIHLMTEHKETSAALWRQMLGGSYVWWALALIAVAGIVVLRDRARTGPAVDAAPAHAVR</sequence>
<feature type="transmembrane region" description="Helical" evidence="8">
    <location>
        <begin position="300"/>
        <end position="318"/>
    </location>
</feature>
<evidence type="ECO:0000313" key="9">
    <source>
        <dbReference type="EMBL" id="BBZ29149.1"/>
    </source>
</evidence>
<evidence type="ECO:0000256" key="3">
    <source>
        <dbReference type="ARBA" id="ARBA00022679"/>
    </source>
</evidence>
<keyword evidence="5 8" id="KW-1133">Transmembrane helix</keyword>
<feature type="transmembrane region" description="Helical" evidence="8">
    <location>
        <begin position="386"/>
        <end position="406"/>
    </location>
</feature>
<dbReference type="KEGG" id="mmag:MMAD_34440"/>
<feature type="transmembrane region" description="Helical" evidence="8">
    <location>
        <begin position="426"/>
        <end position="442"/>
    </location>
</feature>
<evidence type="ECO:0000256" key="7">
    <source>
        <dbReference type="ARBA" id="ARBA00024033"/>
    </source>
</evidence>
<name>A0A7I7XIW6_9MYCO</name>
<comment type="subcellular location">
    <subcellularLocation>
        <location evidence="1">Cell membrane</location>
        <topology evidence="1">Multi-pass membrane protein</topology>
    </subcellularLocation>
</comment>
<evidence type="ECO:0000256" key="4">
    <source>
        <dbReference type="ARBA" id="ARBA00022692"/>
    </source>
</evidence>
<keyword evidence="3 9" id="KW-0808">Transferase</keyword>
<evidence type="ECO:0000256" key="5">
    <source>
        <dbReference type="ARBA" id="ARBA00022989"/>
    </source>
</evidence>
<comment type="similarity">
    <text evidence="7">Belongs to the glycosyltransferase 87 family.</text>
</comment>
<evidence type="ECO:0000256" key="1">
    <source>
        <dbReference type="ARBA" id="ARBA00004651"/>
    </source>
</evidence>
<keyword evidence="10" id="KW-1185">Reference proteome</keyword>
<dbReference type="InterPro" id="IPR018584">
    <property type="entry name" value="GT87"/>
</dbReference>
<dbReference type="AlphaFoldDB" id="A0A7I7XIW6"/>
<dbReference type="GO" id="GO:0005886">
    <property type="term" value="C:plasma membrane"/>
    <property type="evidence" value="ECO:0007669"/>
    <property type="project" value="UniProtKB-SubCell"/>
</dbReference>
<feature type="transmembrane region" description="Helical" evidence="8">
    <location>
        <begin position="210"/>
        <end position="231"/>
    </location>
</feature>
<evidence type="ECO:0000256" key="8">
    <source>
        <dbReference type="SAM" id="Phobius"/>
    </source>
</evidence>
<dbReference type="GO" id="GO:0016758">
    <property type="term" value="F:hexosyltransferase activity"/>
    <property type="evidence" value="ECO:0007669"/>
    <property type="project" value="InterPro"/>
</dbReference>
<feature type="transmembrane region" description="Helical" evidence="8">
    <location>
        <begin position="93"/>
        <end position="114"/>
    </location>
</feature>
<evidence type="ECO:0000256" key="2">
    <source>
        <dbReference type="ARBA" id="ARBA00022475"/>
    </source>
</evidence>
<dbReference type="Pfam" id="PF09594">
    <property type="entry name" value="GT87"/>
    <property type="match status" value="1"/>
</dbReference>